<name>A0ABV5URG7_9MICC</name>
<dbReference type="InterPro" id="IPR002156">
    <property type="entry name" value="RNaseH_domain"/>
</dbReference>
<evidence type="ECO:0000313" key="3">
    <source>
        <dbReference type="Proteomes" id="UP001589536"/>
    </source>
</evidence>
<dbReference type="EMBL" id="JBHMBH010000019">
    <property type="protein sequence ID" value="MFB9714235.1"/>
    <property type="molecule type" value="Genomic_DNA"/>
</dbReference>
<dbReference type="Proteomes" id="UP001589536">
    <property type="component" value="Unassembled WGS sequence"/>
</dbReference>
<dbReference type="SUPFAM" id="SSF53098">
    <property type="entry name" value="Ribonuclease H-like"/>
    <property type="match status" value="1"/>
</dbReference>
<evidence type="ECO:0000259" key="1">
    <source>
        <dbReference type="PROSITE" id="PS50879"/>
    </source>
</evidence>
<dbReference type="Pfam" id="PF00075">
    <property type="entry name" value="RNase_H"/>
    <property type="match status" value="1"/>
</dbReference>
<proteinExistence type="predicted"/>
<dbReference type="Gene3D" id="3.30.420.10">
    <property type="entry name" value="Ribonuclease H-like superfamily/Ribonuclease H"/>
    <property type="match status" value="1"/>
</dbReference>
<dbReference type="InterPro" id="IPR036397">
    <property type="entry name" value="RNaseH_sf"/>
</dbReference>
<dbReference type="CDD" id="cd09276">
    <property type="entry name" value="Rnase_HI_RT_non_LTR"/>
    <property type="match status" value="1"/>
</dbReference>
<sequence>MSATPETTAPRVPSGAPTDVILHVRVLDNSGQWGIGVLEDDGSLGIRTGEVQPQKSFSATRTEAVLAAFSAVLEVASERQYVVLDVSNILIRKAIAGMIDTVPNVLLSETTAICAYRTAVVKAMEEMPVSTDVRLNPDARSLVVSTDASIANGGLVAGLGWVVAAEDGMVLSCGQKTVDVPRCGDILTGELLAIRWALQSLISRHPVPAGSQGTILVQSDSKAALRLLRIIGAGHQPASFTTDQIKLAKRILDESTHMPVVFRWVKGHRGDEGNEAADRLAVLARRNREFGVTTEVGARMFRDLRDELVTPLAA</sequence>
<organism evidence="2 3">
    <name type="scientific">Arthrobacter methylotrophus</name>
    <dbReference type="NCBI Taxonomy" id="121291"/>
    <lineage>
        <taxon>Bacteria</taxon>
        <taxon>Bacillati</taxon>
        <taxon>Actinomycetota</taxon>
        <taxon>Actinomycetes</taxon>
        <taxon>Micrococcales</taxon>
        <taxon>Micrococcaceae</taxon>
        <taxon>Arthrobacter</taxon>
    </lineage>
</organism>
<dbReference type="InterPro" id="IPR012337">
    <property type="entry name" value="RNaseH-like_sf"/>
</dbReference>
<dbReference type="PROSITE" id="PS50879">
    <property type="entry name" value="RNASE_H_1"/>
    <property type="match status" value="1"/>
</dbReference>
<comment type="caution">
    <text evidence="2">The sequence shown here is derived from an EMBL/GenBank/DDBJ whole genome shotgun (WGS) entry which is preliminary data.</text>
</comment>
<gene>
    <name evidence="2" type="ORF">ACFFPI_08890</name>
</gene>
<evidence type="ECO:0000313" key="2">
    <source>
        <dbReference type="EMBL" id="MFB9714235.1"/>
    </source>
</evidence>
<keyword evidence="3" id="KW-1185">Reference proteome</keyword>
<dbReference type="EC" id="3.1.26.4" evidence="2"/>
<accession>A0ABV5URG7</accession>
<dbReference type="RefSeq" id="WP_345044025.1">
    <property type="nucleotide sequence ID" value="NZ_BAABED010000001.1"/>
</dbReference>
<keyword evidence="2" id="KW-0378">Hydrolase</keyword>
<reference evidence="2 3" key="1">
    <citation type="submission" date="2024-09" db="EMBL/GenBank/DDBJ databases">
        <authorList>
            <person name="Sun Q."/>
            <person name="Mori K."/>
        </authorList>
    </citation>
    <scope>NUCLEOTIDE SEQUENCE [LARGE SCALE GENOMIC DNA]</scope>
    <source>
        <strain evidence="2 3">JCM 13519</strain>
    </source>
</reference>
<protein>
    <submittedName>
        <fullName evidence="2">Ribonuclease H family protein</fullName>
        <ecNumber evidence="2">3.1.26.4</ecNumber>
    </submittedName>
</protein>
<dbReference type="GO" id="GO:0004523">
    <property type="term" value="F:RNA-DNA hybrid ribonuclease activity"/>
    <property type="evidence" value="ECO:0007669"/>
    <property type="project" value="UniProtKB-EC"/>
</dbReference>
<feature type="domain" description="RNase H type-1" evidence="1">
    <location>
        <begin position="138"/>
        <end position="286"/>
    </location>
</feature>